<dbReference type="AlphaFoldDB" id="A0A1H9CLK8"/>
<dbReference type="NCBIfam" id="TIGR04183">
    <property type="entry name" value="Por_Secre_tail"/>
    <property type="match status" value="1"/>
</dbReference>
<evidence type="ECO:0000313" key="5">
    <source>
        <dbReference type="Proteomes" id="UP000198999"/>
    </source>
</evidence>
<gene>
    <name evidence="4" type="ORF">SAMN05421824_0945</name>
</gene>
<dbReference type="Proteomes" id="UP000198999">
    <property type="component" value="Unassembled WGS sequence"/>
</dbReference>
<dbReference type="RefSeq" id="WP_092576128.1">
    <property type="nucleotide sequence ID" value="NZ_FOFN01000001.1"/>
</dbReference>
<evidence type="ECO:0000259" key="3">
    <source>
        <dbReference type="Pfam" id="PF18962"/>
    </source>
</evidence>
<accession>A0A1H9CLK8</accession>
<proteinExistence type="predicted"/>
<feature type="signal peptide" evidence="2">
    <location>
        <begin position="1"/>
        <end position="18"/>
    </location>
</feature>
<name>A0A1H9CLK8_9FLAO</name>
<organism evidence="4 5">
    <name type="scientific">Hyunsoonleella jejuensis</name>
    <dbReference type="NCBI Taxonomy" id="419940"/>
    <lineage>
        <taxon>Bacteria</taxon>
        <taxon>Pseudomonadati</taxon>
        <taxon>Bacteroidota</taxon>
        <taxon>Flavobacteriia</taxon>
        <taxon>Flavobacteriales</taxon>
        <taxon>Flavobacteriaceae</taxon>
    </lineage>
</organism>
<dbReference type="OrthoDB" id="1139263at2"/>
<dbReference type="Pfam" id="PF13715">
    <property type="entry name" value="CarbopepD_reg_2"/>
    <property type="match status" value="1"/>
</dbReference>
<reference evidence="4 5" key="1">
    <citation type="submission" date="2016-10" db="EMBL/GenBank/DDBJ databases">
        <authorList>
            <person name="de Groot N.N."/>
        </authorList>
    </citation>
    <scope>NUCLEOTIDE SEQUENCE [LARGE SCALE GENOMIC DNA]</scope>
    <source>
        <strain evidence="4 5">DSM 21035</strain>
    </source>
</reference>
<feature type="chain" id="PRO_5011634614" evidence="2">
    <location>
        <begin position="19"/>
        <end position="210"/>
    </location>
</feature>
<evidence type="ECO:0000256" key="2">
    <source>
        <dbReference type="SAM" id="SignalP"/>
    </source>
</evidence>
<keyword evidence="1 2" id="KW-0732">Signal</keyword>
<evidence type="ECO:0000256" key="1">
    <source>
        <dbReference type="ARBA" id="ARBA00022729"/>
    </source>
</evidence>
<dbReference type="Pfam" id="PF18962">
    <property type="entry name" value="Por_Secre_tail"/>
    <property type="match status" value="1"/>
</dbReference>
<sequence length="210" mass="23098">MKTLISSLLVSVALTAFSQNSITGNVSSNEGPLVGANIIIKNSDKGTISNLEGDFKLNVTIKDTLVISYLGYKSEEIVVGQHENIKVLLEGNIALDEVEIIAYGNCTRYCHLRCVVVSTIYNASYRLDKNSEKLYPNPSKTGRFQIKLIDDYKNVNVQVYNRSGQIVKTLSKQPVSKLVHLDLSQSPSGMYLVNIGANGKRLTTKKAIID</sequence>
<protein>
    <submittedName>
        <fullName evidence="4">Por secretion system C-terminal sorting domain-containing protein</fullName>
    </submittedName>
</protein>
<dbReference type="InterPro" id="IPR026444">
    <property type="entry name" value="Secre_tail"/>
</dbReference>
<dbReference type="InterPro" id="IPR008969">
    <property type="entry name" value="CarboxyPept-like_regulatory"/>
</dbReference>
<feature type="domain" description="Secretion system C-terminal sorting" evidence="3">
    <location>
        <begin position="134"/>
        <end position="209"/>
    </location>
</feature>
<dbReference type="SUPFAM" id="SSF49464">
    <property type="entry name" value="Carboxypeptidase regulatory domain-like"/>
    <property type="match status" value="1"/>
</dbReference>
<evidence type="ECO:0000313" key="4">
    <source>
        <dbReference type="EMBL" id="SEQ02044.1"/>
    </source>
</evidence>
<keyword evidence="5" id="KW-1185">Reference proteome</keyword>
<dbReference type="STRING" id="419940.SAMN05421824_0945"/>
<dbReference type="EMBL" id="FOFN01000001">
    <property type="protein sequence ID" value="SEQ02044.1"/>
    <property type="molecule type" value="Genomic_DNA"/>
</dbReference>